<feature type="domain" description="Cytochrome oxidase subunit II copper A binding" evidence="17">
    <location>
        <begin position="129"/>
        <end position="296"/>
    </location>
</feature>
<feature type="domain" description="Cytochrome oxidase subunit II transmembrane region profile" evidence="18">
    <location>
        <begin position="33"/>
        <end position="128"/>
    </location>
</feature>
<dbReference type="EMBL" id="FPCH01000003">
    <property type="protein sequence ID" value="SFV36900.1"/>
    <property type="molecule type" value="Genomic_DNA"/>
</dbReference>
<dbReference type="Proteomes" id="UP000199423">
    <property type="component" value="Unassembled WGS sequence"/>
</dbReference>
<dbReference type="PROSITE" id="PS00078">
    <property type="entry name" value="COX2"/>
    <property type="match status" value="1"/>
</dbReference>
<evidence type="ECO:0000256" key="6">
    <source>
        <dbReference type="ARBA" id="ARBA00022723"/>
    </source>
</evidence>
<comment type="function">
    <text evidence="12 15">Subunits I and II form the functional core of the enzyme complex. Electrons originating in cytochrome c are transferred via heme a and Cu(A) to the binuclear center formed by heme a3 and Cu(B).</text>
</comment>
<keyword evidence="4 14" id="KW-0679">Respiratory chain</keyword>
<keyword evidence="20" id="KW-1185">Reference proteome</keyword>
<evidence type="ECO:0000259" key="18">
    <source>
        <dbReference type="PROSITE" id="PS50999"/>
    </source>
</evidence>
<keyword evidence="6 15" id="KW-0479">Metal-binding</keyword>
<dbReference type="PRINTS" id="PR01166">
    <property type="entry name" value="CYCOXIDASEII"/>
</dbReference>
<dbReference type="GO" id="GO:0005507">
    <property type="term" value="F:copper ion binding"/>
    <property type="evidence" value="ECO:0007669"/>
    <property type="project" value="InterPro"/>
</dbReference>
<evidence type="ECO:0000256" key="14">
    <source>
        <dbReference type="RuleBase" id="RU000456"/>
    </source>
</evidence>
<evidence type="ECO:0000256" key="8">
    <source>
        <dbReference type="ARBA" id="ARBA00022982"/>
    </source>
</evidence>
<evidence type="ECO:0000256" key="1">
    <source>
        <dbReference type="ARBA" id="ARBA00004141"/>
    </source>
</evidence>
<dbReference type="InterPro" id="IPR002429">
    <property type="entry name" value="CcO_II-like_C"/>
</dbReference>
<sequence length="326" mass="35740">MSNRMFGAVAIMAAACLAVGLGGLAPALAGLGQPTDGELGLQLPATPIMGQIFDLFHVINTIITVIVLFVLVLMVYVMYRFNEKRNPTPSRTSHNTMLEVAWTILPILILVGISIPSFHLLFNQYNFPKPDLTIKATGNAWFWEHEYVDDKVTITSNMVNDEDVLRAKIGDEAYDKQFGSLEGAALHNALYQASLPIWNEEKKLRRLAVDQEIAVPVNKVVDVLVTSNDVIHSWTIPSFGVKMQAVPGRVAAVWFKATKVGSYHGQCAVLCGKLHSAMPIAVRVVDQPVYDAWMAALKAKDKKKAQQILDADTASKAEIQSVAQAQ</sequence>
<dbReference type="InterPro" id="IPR045187">
    <property type="entry name" value="CcO_II"/>
</dbReference>
<dbReference type="InterPro" id="IPR014222">
    <property type="entry name" value="Cyt_c_oxidase_su2"/>
</dbReference>
<dbReference type="EC" id="7.1.1.9" evidence="15"/>
<evidence type="ECO:0000256" key="7">
    <source>
        <dbReference type="ARBA" id="ARBA00022967"/>
    </source>
</evidence>
<dbReference type="InterPro" id="IPR001505">
    <property type="entry name" value="Copper_CuA"/>
</dbReference>
<dbReference type="GO" id="GO:0005886">
    <property type="term" value="C:plasma membrane"/>
    <property type="evidence" value="ECO:0007669"/>
    <property type="project" value="UniProtKB-SubCell"/>
</dbReference>
<dbReference type="OrthoDB" id="9781261at2"/>
<evidence type="ECO:0000259" key="17">
    <source>
        <dbReference type="PROSITE" id="PS50857"/>
    </source>
</evidence>
<dbReference type="PANTHER" id="PTHR22888:SF9">
    <property type="entry name" value="CYTOCHROME C OXIDASE SUBUNIT 2"/>
    <property type="match status" value="1"/>
</dbReference>
<dbReference type="Gene3D" id="2.60.40.420">
    <property type="entry name" value="Cupredoxins - blue copper proteins"/>
    <property type="match status" value="1"/>
</dbReference>
<evidence type="ECO:0000313" key="20">
    <source>
        <dbReference type="Proteomes" id="UP000199423"/>
    </source>
</evidence>
<dbReference type="InterPro" id="IPR036257">
    <property type="entry name" value="Cyt_c_oxidase_su2_TM_sf"/>
</dbReference>
<comment type="subcellular location">
    <subcellularLocation>
        <location evidence="14">Cell membrane</location>
        <topology evidence="14">Multi-pass membrane protein</topology>
    </subcellularLocation>
    <subcellularLocation>
        <location evidence="1">Membrane</location>
        <topology evidence="1">Multi-pass membrane protein</topology>
    </subcellularLocation>
</comment>
<evidence type="ECO:0000256" key="4">
    <source>
        <dbReference type="ARBA" id="ARBA00022660"/>
    </source>
</evidence>
<evidence type="ECO:0000256" key="2">
    <source>
        <dbReference type="ARBA" id="ARBA00007866"/>
    </source>
</evidence>
<dbReference type="STRING" id="51670.SAMN04488557_2885"/>
<dbReference type="InterPro" id="IPR008972">
    <property type="entry name" value="Cupredoxin"/>
</dbReference>
<feature type="transmembrane region" description="Helical" evidence="16">
    <location>
        <begin position="55"/>
        <end position="79"/>
    </location>
</feature>
<evidence type="ECO:0000256" key="13">
    <source>
        <dbReference type="ARBA" id="ARBA00047816"/>
    </source>
</evidence>
<reference evidence="20" key="1">
    <citation type="submission" date="2016-10" db="EMBL/GenBank/DDBJ databases">
        <authorList>
            <person name="Varghese N."/>
            <person name="Submissions S."/>
        </authorList>
    </citation>
    <scope>NUCLEOTIDE SEQUENCE [LARGE SCALE GENOMIC DNA]</scope>
    <source>
        <strain evidence="20">DSM 1565</strain>
    </source>
</reference>
<evidence type="ECO:0000313" key="19">
    <source>
        <dbReference type="EMBL" id="SFV36900.1"/>
    </source>
</evidence>
<dbReference type="GO" id="GO:0016491">
    <property type="term" value="F:oxidoreductase activity"/>
    <property type="evidence" value="ECO:0007669"/>
    <property type="project" value="InterPro"/>
</dbReference>
<keyword evidence="7" id="KW-1278">Translocase</keyword>
<dbReference type="PANTHER" id="PTHR22888">
    <property type="entry name" value="CYTOCHROME C OXIDASE, SUBUNIT II"/>
    <property type="match status" value="1"/>
</dbReference>
<proteinExistence type="inferred from homology"/>
<evidence type="ECO:0000256" key="3">
    <source>
        <dbReference type="ARBA" id="ARBA00022448"/>
    </source>
</evidence>
<keyword evidence="10 15" id="KW-0186">Copper</keyword>
<evidence type="ECO:0000256" key="11">
    <source>
        <dbReference type="ARBA" id="ARBA00023136"/>
    </source>
</evidence>
<evidence type="ECO:0000256" key="15">
    <source>
        <dbReference type="RuleBase" id="RU004024"/>
    </source>
</evidence>
<dbReference type="RefSeq" id="WP_092868433.1">
    <property type="nucleotide sequence ID" value="NZ_FPCH01000003.1"/>
</dbReference>
<gene>
    <name evidence="19" type="ORF">SAMN04488557_2885</name>
</gene>
<accession>A0A1I7NQN5</accession>
<feature type="transmembrane region" description="Helical" evidence="16">
    <location>
        <begin position="100"/>
        <end position="122"/>
    </location>
</feature>
<evidence type="ECO:0000256" key="16">
    <source>
        <dbReference type="SAM" id="Phobius"/>
    </source>
</evidence>
<keyword evidence="5 14" id="KW-0812">Transmembrane</keyword>
<dbReference type="GO" id="GO:0004129">
    <property type="term" value="F:cytochrome-c oxidase activity"/>
    <property type="evidence" value="ECO:0007669"/>
    <property type="project" value="UniProtKB-EC"/>
</dbReference>
<comment type="cofactor">
    <cofactor evidence="15">
        <name>Cu cation</name>
        <dbReference type="ChEBI" id="CHEBI:23378"/>
    </cofactor>
    <text evidence="15">Binds a copper A center.</text>
</comment>
<dbReference type="Pfam" id="PF02790">
    <property type="entry name" value="COX2_TM"/>
    <property type="match status" value="1"/>
</dbReference>
<keyword evidence="9 16" id="KW-1133">Transmembrane helix</keyword>
<dbReference type="Gene3D" id="1.10.287.90">
    <property type="match status" value="1"/>
</dbReference>
<keyword evidence="8 14" id="KW-0249">Electron transport</keyword>
<organism evidence="19 20">
    <name type="scientific">Hyphomicrobium facile</name>
    <dbReference type="NCBI Taxonomy" id="51670"/>
    <lineage>
        <taxon>Bacteria</taxon>
        <taxon>Pseudomonadati</taxon>
        <taxon>Pseudomonadota</taxon>
        <taxon>Alphaproteobacteria</taxon>
        <taxon>Hyphomicrobiales</taxon>
        <taxon>Hyphomicrobiaceae</taxon>
        <taxon>Hyphomicrobium</taxon>
    </lineage>
</organism>
<dbReference type="NCBIfam" id="TIGR02866">
    <property type="entry name" value="CoxB"/>
    <property type="match status" value="1"/>
</dbReference>
<dbReference type="SUPFAM" id="SSF81464">
    <property type="entry name" value="Cytochrome c oxidase subunit II-like, transmembrane region"/>
    <property type="match status" value="1"/>
</dbReference>
<dbReference type="GO" id="GO:0042773">
    <property type="term" value="P:ATP synthesis coupled electron transport"/>
    <property type="evidence" value="ECO:0007669"/>
    <property type="project" value="TreeGrafter"/>
</dbReference>
<dbReference type="Pfam" id="PF00116">
    <property type="entry name" value="COX2"/>
    <property type="match status" value="1"/>
</dbReference>
<comment type="similarity">
    <text evidence="2 14">Belongs to the cytochrome c oxidase subunit 2 family.</text>
</comment>
<evidence type="ECO:0000256" key="10">
    <source>
        <dbReference type="ARBA" id="ARBA00023008"/>
    </source>
</evidence>
<evidence type="ECO:0000256" key="9">
    <source>
        <dbReference type="ARBA" id="ARBA00022989"/>
    </source>
</evidence>
<keyword evidence="3 14" id="KW-0813">Transport</keyword>
<evidence type="ECO:0000256" key="5">
    <source>
        <dbReference type="ARBA" id="ARBA00022692"/>
    </source>
</evidence>
<dbReference type="PROSITE" id="PS51257">
    <property type="entry name" value="PROKAR_LIPOPROTEIN"/>
    <property type="match status" value="1"/>
</dbReference>
<comment type="catalytic activity">
    <reaction evidence="13 15">
        <text>4 Fe(II)-[cytochrome c] + O2 + 8 H(+)(in) = 4 Fe(III)-[cytochrome c] + 2 H2O + 4 H(+)(out)</text>
        <dbReference type="Rhea" id="RHEA:11436"/>
        <dbReference type="Rhea" id="RHEA-COMP:10350"/>
        <dbReference type="Rhea" id="RHEA-COMP:14399"/>
        <dbReference type="ChEBI" id="CHEBI:15377"/>
        <dbReference type="ChEBI" id="CHEBI:15378"/>
        <dbReference type="ChEBI" id="CHEBI:15379"/>
        <dbReference type="ChEBI" id="CHEBI:29033"/>
        <dbReference type="ChEBI" id="CHEBI:29034"/>
        <dbReference type="EC" id="7.1.1.9"/>
    </reaction>
</comment>
<dbReference type="PROSITE" id="PS50857">
    <property type="entry name" value="COX2_CUA"/>
    <property type="match status" value="1"/>
</dbReference>
<evidence type="ECO:0000256" key="12">
    <source>
        <dbReference type="ARBA" id="ARBA00024688"/>
    </source>
</evidence>
<dbReference type="PROSITE" id="PS50999">
    <property type="entry name" value="COX2_TM"/>
    <property type="match status" value="1"/>
</dbReference>
<dbReference type="SUPFAM" id="SSF49503">
    <property type="entry name" value="Cupredoxins"/>
    <property type="match status" value="1"/>
</dbReference>
<dbReference type="AlphaFoldDB" id="A0A1I7NQN5"/>
<keyword evidence="11 16" id="KW-0472">Membrane</keyword>
<name>A0A1I7NQN5_9HYPH</name>
<dbReference type="InterPro" id="IPR011759">
    <property type="entry name" value="Cyt_c_oxidase_su2_TM_dom"/>
</dbReference>
<protein>
    <recommendedName>
        <fullName evidence="15">Cytochrome c oxidase subunit 2</fullName>
        <ecNumber evidence="15">7.1.1.9</ecNumber>
    </recommendedName>
</protein>